<feature type="region of interest" description="Disordered" evidence="3">
    <location>
        <begin position="220"/>
        <end position="279"/>
    </location>
</feature>
<evidence type="ECO:0000256" key="3">
    <source>
        <dbReference type="SAM" id="MobiDB-lite"/>
    </source>
</evidence>
<comment type="similarity">
    <text evidence="1">Belongs to the ice-binding protein family.</text>
</comment>
<feature type="compositionally biased region" description="Low complexity" evidence="3">
    <location>
        <begin position="228"/>
        <end position="239"/>
    </location>
</feature>
<dbReference type="GeneID" id="63719698"/>
<sequence length="467" mass="46943">MTSVRSAAAALLALAAIINAQIKLQSLSFFSILGNTAITNTGATTVDGNIGIFPNNVVEGFPPGVVHDGAIYKIGPKTGQAKDDLVVAFILASSLRPTATVPTELGNTAYGPGVYLIGESGNASLNGTLTLHTDDPNKIWVFQMRNSLAIGNNARVVLANGSASCNVFWKVGGVVRMGTSVDVSGIFLSVGSIHVGSGGTINGGLYTLNDQVSLDSDTIHRCVPPPSTTSTAATNLDAATPPPPEATTTSTTARDAATTADPSATADAPATDATSMDTTTAHVTTSAASTDGTGAVAATTSTTATASTTDAETRCTGGTTASKATPPATRGGRGDRVVATTVITFTVTCPVAPTVITSCGQTFYITSPGATVLRATSTATLQNAPACKECATSPPYRGTAIGMRCPACTSRGPLGSKTGQAADGRPHSSRRIGPPDPSDVTAAASSTASLRVCDILAVVLVLSATFF</sequence>
<dbReference type="InterPro" id="IPR021884">
    <property type="entry name" value="Ice-bd_prot"/>
</dbReference>
<accession>A0A151GDG1</accession>
<evidence type="ECO:0000256" key="2">
    <source>
        <dbReference type="ARBA" id="ARBA00022729"/>
    </source>
</evidence>
<comment type="caution">
    <text evidence="5">The sequence shown here is derived from an EMBL/GenBank/DDBJ whole genome shotgun (WGS) entry which is preliminary data.</text>
</comment>
<evidence type="ECO:0000256" key="4">
    <source>
        <dbReference type="SAM" id="SignalP"/>
    </source>
</evidence>
<feature type="signal peptide" evidence="4">
    <location>
        <begin position="1"/>
        <end position="20"/>
    </location>
</feature>
<dbReference type="RefSeq" id="XP_040654445.1">
    <property type="nucleotide sequence ID" value="XM_040804341.1"/>
</dbReference>
<proteinExistence type="inferred from homology"/>
<keyword evidence="2 4" id="KW-0732">Signal</keyword>
<keyword evidence="6" id="KW-1185">Reference proteome</keyword>
<dbReference type="EMBL" id="LAYC01000003">
    <property type="protein sequence ID" value="KYK55093.1"/>
    <property type="molecule type" value="Genomic_DNA"/>
</dbReference>
<feature type="region of interest" description="Disordered" evidence="3">
    <location>
        <begin position="300"/>
        <end position="334"/>
    </location>
</feature>
<feature type="region of interest" description="Disordered" evidence="3">
    <location>
        <begin position="415"/>
        <end position="441"/>
    </location>
</feature>
<dbReference type="OrthoDB" id="10264374at2759"/>
<organism evidence="5 6">
    <name type="scientific">Drechmeria coniospora</name>
    <name type="common">Nematophagous fungus</name>
    <name type="synonym">Meria coniospora</name>
    <dbReference type="NCBI Taxonomy" id="98403"/>
    <lineage>
        <taxon>Eukaryota</taxon>
        <taxon>Fungi</taxon>
        <taxon>Dikarya</taxon>
        <taxon>Ascomycota</taxon>
        <taxon>Pezizomycotina</taxon>
        <taxon>Sordariomycetes</taxon>
        <taxon>Hypocreomycetidae</taxon>
        <taxon>Hypocreales</taxon>
        <taxon>Ophiocordycipitaceae</taxon>
        <taxon>Drechmeria</taxon>
    </lineage>
</organism>
<gene>
    <name evidence="5" type="ORF">DCS_07055</name>
</gene>
<dbReference type="Pfam" id="PF11999">
    <property type="entry name" value="Ice_binding"/>
    <property type="match status" value="1"/>
</dbReference>
<dbReference type="InParanoid" id="A0A151GDG1"/>
<name>A0A151GDG1_DRECN</name>
<feature type="compositionally biased region" description="Low complexity" evidence="3">
    <location>
        <begin position="300"/>
        <end position="310"/>
    </location>
</feature>
<evidence type="ECO:0000313" key="5">
    <source>
        <dbReference type="EMBL" id="KYK55093.1"/>
    </source>
</evidence>
<dbReference type="Proteomes" id="UP000076580">
    <property type="component" value="Chromosome 03"/>
</dbReference>
<feature type="compositionally biased region" description="Low complexity" evidence="3">
    <location>
        <begin position="246"/>
        <end position="279"/>
    </location>
</feature>
<dbReference type="AlphaFoldDB" id="A0A151GDG1"/>
<protein>
    <submittedName>
        <fullName evidence="5">Uncharacterized protein</fullName>
    </submittedName>
</protein>
<feature type="chain" id="PRO_5007580500" evidence="4">
    <location>
        <begin position="21"/>
        <end position="467"/>
    </location>
</feature>
<evidence type="ECO:0000313" key="6">
    <source>
        <dbReference type="Proteomes" id="UP000076580"/>
    </source>
</evidence>
<evidence type="ECO:0000256" key="1">
    <source>
        <dbReference type="ARBA" id="ARBA00005445"/>
    </source>
</evidence>
<reference evidence="5 6" key="1">
    <citation type="journal article" date="2016" name="Sci. Rep.">
        <title>Insights into Adaptations to a Near-Obligate Nematode Endoparasitic Lifestyle from the Finished Genome of Drechmeria coniospora.</title>
        <authorList>
            <person name="Zhang L."/>
            <person name="Zhou Z."/>
            <person name="Guo Q."/>
            <person name="Fokkens L."/>
            <person name="Miskei M."/>
            <person name="Pocsi I."/>
            <person name="Zhang W."/>
            <person name="Chen M."/>
            <person name="Wang L."/>
            <person name="Sun Y."/>
            <person name="Donzelli B.G."/>
            <person name="Gibson D.M."/>
            <person name="Nelson D.R."/>
            <person name="Luo J.G."/>
            <person name="Rep M."/>
            <person name="Liu H."/>
            <person name="Yang S."/>
            <person name="Wang J."/>
            <person name="Krasnoff S.B."/>
            <person name="Xu Y."/>
            <person name="Molnar I."/>
            <person name="Lin M."/>
        </authorList>
    </citation>
    <scope>NUCLEOTIDE SEQUENCE [LARGE SCALE GENOMIC DNA]</scope>
    <source>
        <strain evidence="5 6">ARSEF 6962</strain>
    </source>
</reference>